<evidence type="ECO:0008006" key="3">
    <source>
        <dbReference type="Google" id="ProtNLM"/>
    </source>
</evidence>
<comment type="caution">
    <text evidence="1">The sequence shown here is derived from an EMBL/GenBank/DDBJ whole genome shotgun (WGS) entry which is preliminary data.</text>
</comment>
<dbReference type="Proteomes" id="UP001215598">
    <property type="component" value="Unassembled WGS sequence"/>
</dbReference>
<dbReference type="EMBL" id="JARKIB010000115">
    <property type="protein sequence ID" value="KAJ7737673.1"/>
    <property type="molecule type" value="Genomic_DNA"/>
</dbReference>
<protein>
    <recommendedName>
        <fullName evidence="3">F-box domain-containing protein</fullName>
    </recommendedName>
</protein>
<dbReference type="AlphaFoldDB" id="A0AAD7I8U6"/>
<dbReference type="Gene3D" id="3.80.10.10">
    <property type="entry name" value="Ribonuclease Inhibitor"/>
    <property type="match status" value="1"/>
</dbReference>
<accession>A0AAD7I8U6</accession>
<evidence type="ECO:0000313" key="1">
    <source>
        <dbReference type="EMBL" id="KAJ7737673.1"/>
    </source>
</evidence>
<sequence length="504" mass="56506">MHRALHIVELVDMICGQISLQRRHPSRALSRLARTSRIFLDPALDALWSHQATIIHLLNTMPNDLWEISNEDPELGEDRIITLRRPTIPSDWNRFRYYAERVRSFSVEDHGFLETSEVYEILALCFPQEYIFPRLEKLGWFPLPIDHFDHVRLFISPGITNLHLTMGSFSDLSILATVALTCPRLTEVGLGCTPTAGIPLISTFVCALHHLESLVVVGLNQAALIHLAQLPTLRYLWLMSNTQPIPFDPHPSPGPPNFPALKKLEFESLDHAPALLEILVKCSLVEFTIVGRGFRAPPTQIASERFYVALAKRCTHSSLQKLTLQSGHYAATMNIGQVDVYSVGGGTLEPLLSFHNLVILSLAHAAGFDIDDAMVGKMASAWPRIETLQLLPHTSCRLIPRVSLEGIYAFAKHCPRLKDLTIVLDATIVPEVKLNSETVTQGSLESLDVAHSPIGKRRPVVEFLAAVFPGLQMIRTVYDRDSRSQDAVVIRSHKSWKKVEESMW</sequence>
<keyword evidence="2" id="KW-1185">Reference proteome</keyword>
<gene>
    <name evidence="1" type="ORF">B0H16DRAFT_1425088</name>
</gene>
<reference evidence="1" key="1">
    <citation type="submission" date="2023-03" db="EMBL/GenBank/DDBJ databases">
        <title>Massive genome expansion in bonnet fungi (Mycena s.s.) driven by repeated elements and novel gene families across ecological guilds.</title>
        <authorList>
            <consortium name="Lawrence Berkeley National Laboratory"/>
            <person name="Harder C.B."/>
            <person name="Miyauchi S."/>
            <person name="Viragh M."/>
            <person name="Kuo A."/>
            <person name="Thoen E."/>
            <person name="Andreopoulos B."/>
            <person name="Lu D."/>
            <person name="Skrede I."/>
            <person name="Drula E."/>
            <person name="Henrissat B."/>
            <person name="Morin E."/>
            <person name="Kohler A."/>
            <person name="Barry K."/>
            <person name="LaButti K."/>
            <person name="Morin E."/>
            <person name="Salamov A."/>
            <person name="Lipzen A."/>
            <person name="Mereny Z."/>
            <person name="Hegedus B."/>
            <person name="Baldrian P."/>
            <person name="Stursova M."/>
            <person name="Weitz H."/>
            <person name="Taylor A."/>
            <person name="Grigoriev I.V."/>
            <person name="Nagy L.G."/>
            <person name="Martin F."/>
            <person name="Kauserud H."/>
        </authorList>
    </citation>
    <scope>NUCLEOTIDE SEQUENCE</scope>
    <source>
        <strain evidence="1">CBHHK182m</strain>
    </source>
</reference>
<name>A0AAD7I8U6_9AGAR</name>
<organism evidence="1 2">
    <name type="scientific">Mycena metata</name>
    <dbReference type="NCBI Taxonomy" id="1033252"/>
    <lineage>
        <taxon>Eukaryota</taxon>
        <taxon>Fungi</taxon>
        <taxon>Dikarya</taxon>
        <taxon>Basidiomycota</taxon>
        <taxon>Agaricomycotina</taxon>
        <taxon>Agaricomycetes</taxon>
        <taxon>Agaricomycetidae</taxon>
        <taxon>Agaricales</taxon>
        <taxon>Marasmiineae</taxon>
        <taxon>Mycenaceae</taxon>
        <taxon>Mycena</taxon>
    </lineage>
</organism>
<dbReference type="InterPro" id="IPR032675">
    <property type="entry name" value="LRR_dom_sf"/>
</dbReference>
<proteinExistence type="predicted"/>
<evidence type="ECO:0000313" key="2">
    <source>
        <dbReference type="Proteomes" id="UP001215598"/>
    </source>
</evidence>
<dbReference type="SUPFAM" id="SSF52047">
    <property type="entry name" value="RNI-like"/>
    <property type="match status" value="1"/>
</dbReference>